<feature type="signal peptide" evidence="13">
    <location>
        <begin position="1"/>
        <end position="24"/>
    </location>
</feature>
<proteinExistence type="inferred from homology"/>
<dbReference type="AlphaFoldDB" id="A0AAE1XMI3"/>
<dbReference type="GO" id="GO:0005789">
    <property type="term" value="C:endoplasmic reticulum membrane"/>
    <property type="evidence" value="ECO:0007669"/>
    <property type="project" value="UniProtKB-SubCell"/>
</dbReference>
<keyword evidence="13" id="KW-0732">Signal</keyword>
<reference evidence="15" key="2">
    <citation type="journal article" date="2024" name="Plant">
        <title>Genomic evolution and insights into agronomic trait innovations of Sesamum species.</title>
        <authorList>
            <person name="Miao H."/>
            <person name="Wang L."/>
            <person name="Qu L."/>
            <person name="Liu H."/>
            <person name="Sun Y."/>
            <person name="Le M."/>
            <person name="Wang Q."/>
            <person name="Wei S."/>
            <person name="Zheng Y."/>
            <person name="Lin W."/>
            <person name="Duan Y."/>
            <person name="Cao H."/>
            <person name="Xiong S."/>
            <person name="Wang X."/>
            <person name="Wei L."/>
            <person name="Li C."/>
            <person name="Ma Q."/>
            <person name="Ju M."/>
            <person name="Zhao R."/>
            <person name="Li G."/>
            <person name="Mu C."/>
            <person name="Tian Q."/>
            <person name="Mei H."/>
            <person name="Zhang T."/>
            <person name="Gao T."/>
            <person name="Zhang H."/>
        </authorList>
    </citation>
    <scope>NUCLEOTIDE SEQUENCE</scope>
    <source>
        <strain evidence="15">3651</strain>
    </source>
</reference>
<evidence type="ECO:0000256" key="13">
    <source>
        <dbReference type="SAM" id="SignalP"/>
    </source>
</evidence>
<keyword evidence="12" id="KW-0472">Membrane</keyword>
<dbReference type="Proteomes" id="UP001293254">
    <property type="component" value="Unassembled WGS sequence"/>
</dbReference>
<evidence type="ECO:0000256" key="3">
    <source>
        <dbReference type="ARBA" id="ARBA00004760"/>
    </source>
</evidence>
<dbReference type="EC" id="2.3.1.50" evidence="6"/>
<dbReference type="InterPro" id="IPR004839">
    <property type="entry name" value="Aminotransferase_I/II_large"/>
</dbReference>
<comment type="pathway">
    <text evidence="3">Lipid metabolism; sphingolipid metabolism.</text>
</comment>
<dbReference type="PANTHER" id="PTHR13693:SF3">
    <property type="entry name" value="LD36009P"/>
    <property type="match status" value="1"/>
</dbReference>
<accession>A0AAE1XMI3</accession>
<sequence>MAKAFPSTIIALLSMIFICSSAFADSGNSPFIVAHKRVSLSKLNSDLERVSVSIDIYNAGSLTVYDVTLTDDSWAEEVFDSVIGNTSKTWERLDSGSLVSHSFELESKVKTVYYGAPALITYRIPTKLKLQRLLVKYGSHISVALLIILFAQSRRLRSPPPPPANSKMITIPYLTALTTYFSYGLLFAFGQLRDFFRKILDWWSKSNLQGYAPICLGLEDFYIRRLYLRIQDCFNRPISSSPDAWFDVVERISNDNNKTLKRTTRVTRCLNLGSYNYLGFAAADEYCTPRVIESLKKFYSSTCSTRVDGGTTTLHAELEECVANFVGKPAAVVFGMGYVTNSAILPVLMGKGSLIISDSLNHNSIVNGARGSGATIRVFQHNTPSHLEKVLREQIAEGQPRTHRPWKKIIVVVEGIYSMEGELCKLPEIVSICKKYKAYVYLDEAHSIGAVGKTGRGVCELLGVDTADVDIMMGTFTKSFGSCGGYIAGSKELIQYLKYTCPAHLYATSISPPAAQQIISSIKVILGEDGSSRGAQKLAKIRENSNFFRSELQKMGFEVLGDNDSPVMPIMLYNPAKIPAFSRECLRRNVAVVTVAFPATPLLLARARICISAAHTREDLVKALEVISSVGDLVGIKYFPAEPKKQQLEGDRVKLE</sequence>
<evidence type="ECO:0000313" key="15">
    <source>
        <dbReference type="EMBL" id="KAK4414103.1"/>
    </source>
</evidence>
<keyword evidence="12" id="KW-1133">Transmembrane helix</keyword>
<evidence type="ECO:0000313" key="16">
    <source>
        <dbReference type="Proteomes" id="UP001293254"/>
    </source>
</evidence>
<protein>
    <recommendedName>
        <fullName evidence="6">serine C-palmitoyltransferase</fullName>
        <ecNumber evidence="6">2.3.1.50</ecNumber>
    </recommendedName>
</protein>
<feature type="domain" description="Aminotransferase class I/classII large" evidence="14">
    <location>
        <begin position="268"/>
        <end position="627"/>
    </location>
</feature>
<dbReference type="EMBL" id="JACGWO010000012">
    <property type="protein sequence ID" value="KAK4414103.1"/>
    <property type="molecule type" value="Genomic_DNA"/>
</dbReference>
<dbReference type="PROSITE" id="PS00599">
    <property type="entry name" value="AA_TRANSFER_CLASS_2"/>
    <property type="match status" value="1"/>
</dbReference>
<dbReference type="GO" id="GO:0046513">
    <property type="term" value="P:ceramide biosynthetic process"/>
    <property type="evidence" value="ECO:0007669"/>
    <property type="project" value="TreeGrafter"/>
</dbReference>
<dbReference type="CDD" id="cd06454">
    <property type="entry name" value="KBL_like"/>
    <property type="match status" value="1"/>
</dbReference>
<evidence type="ECO:0000256" key="2">
    <source>
        <dbReference type="ARBA" id="ARBA00004389"/>
    </source>
</evidence>
<dbReference type="GO" id="GO:0030170">
    <property type="term" value="F:pyridoxal phosphate binding"/>
    <property type="evidence" value="ECO:0007669"/>
    <property type="project" value="InterPro"/>
</dbReference>
<keyword evidence="7" id="KW-0808">Transferase</keyword>
<keyword evidence="9" id="KW-0746">Sphingolipid metabolism</keyword>
<keyword evidence="9" id="KW-0443">Lipid metabolism</keyword>
<dbReference type="InterPro" id="IPR015422">
    <property type="entry name" value="PyrdxlP-dep_Trfase_small"/>
</dbReference>
<keyword evidence="10" id="KW-0012">Acyltransferase</keyword>
<feature type="transmembrane region" description="Helical" evidence="12">
    <location>
        <begin position="171"/>
        <end position="190"/>
    </location>
</feature>
<comment type="similarity">
    <text evidence="5">Belongs to the class-II pyridoxal-phosphate-dependent aminotransferase family.</text>
</comment>
<dbReference type="InterPro" id="IPR001917">
    <property type="entry name" value="Aminotrans_II_pyridoxalP_BS"/>
</dbReference>
<gene>
    <name evidence="15" type="ORF">Salat_2823100</name>
</gene>
<dbReference type="InterPro" id="IPR050087">
    <property type="entry name" value="AON_synthase_class-II"/>
</dbReference>
<name>A0AAE1XMI3_9LAMI</name>
<comment type="pathway">
    <text evidence="4">Sphingolipid metabolism.</text>
</comment>
<comment type="cofactor">
    <cofactor evidence="1">
        <name>pyridoxal 5'-phosphate</name>
        <dbReference type="ChEBI" id="CHEBI:597326"/>
    </cofactor>
</comment>
<comment type="caution">
    <text evidence="15">The sequence shown here is derived from an EMBL/GenBank/DDBJ whole genome shotgun (WGS) entry which is preliminary data.</text>
</comment>
<evidence type="ECO:0000256" key="8">
    <source>
        <dbReference type="ARBA" id="ARBA00022898"/>
    </source>
</evidence>
<evidence type="ECO:0000256" key="7">
    <source>
        <dbReference type="ARBA" id="ARBA00022679"/>
    </source>
</evidence>
<evidence type="ECO:0000259" key="14">
    <source>
        <dbReference type="Pfam" id="PF00155"/>
    </source>
</evidence>
<evidence type="ECO:0000256" key="1">
    <source>
        <dbReference type="ARBA" id="ARBA00001933"/>
    </source>
</evidence>
<feature type="chain" id="PRO_5041985394" description="serine C-palmitoyltransferase" evidence="13">
    <location>
        <begin position="25"/>
        <end position="656"/>
    </location>
</feature>
<evidence type="ECO:0000256" key="9">
    <source>
        <dbReference type="ARBA" id="ARBA00022919"/>
    </source>
</evidence>
<evidence type="ECO:0000256" key="4">
    <source>
        <dbReference type="ARBA" id="ARBA00004991"/>
    </source>
</evidence>
<organism evidence="15 16">
    <name type="scientific">Sesamum alatum</name>
    <dbReference type="NCBI Taxonomy" id="300844"/>
    <lineage>
        <taxon>Eukaryota</taxon>
        <taxon>Viridiplantae</taxon>
        <taxon>Streptophyta</taxon>
        <taxon>Embryophyta</taxon>
        <taxon>Tracheophyta</taxon>
        <taxon>Spermatophyta</taxon>
        <taxon>Magnoliopsida</taxon>
        <taxon>eudicotyledons</taxon>
        <taxon>Gunneridae</taxon>
        <taxon>Pentapetalae</taxon>
        <taxon>asterids</taxon>
        <taxon>lamiids</taxon>
        <taxon>Lamiales</taxon>
        <taxon>Pedaliaceae</taxon>
        <taxon>Sesamum</taxon>
    </lineage>
</organism>
<evidence type="ECO:0000256" key="12">
    <source>
        <dbReference type="SAM" id="Phobius"/>
    </source>
</evidence>
<keyword evidence="16" id="KW-1185">Reference proteome</keyword>
<keyword evidence="12" id="KW-0812">Transmembrane</keyword>
<feature type="transmembrane region" description="Helical" evidence="12">
    <location>
        <begin position="133"/>
        <end position="151"/>
    </location>
</feature>
<dbReference type="Gene3D" id="3.40.640.10">
    <property type="entry name" value="Type I PLP-dependent aspartate aminotransferase-like (Major domain)"/>
    <property type="match status" value="1"/>
</dbReference>
<dbReference type="SUPFAM" id="SSF53383">
    <property type="entry name" value="PLP-dependent transferases"/>
    <property type="match status" value="1"/>
</dbReference>
<dbReference type="FunFam" id="3.90.1150.10:FF:000004">
    <property type="entry name" value="2-amino-3-ketobutyrate coenzyme A ligase"/>
    <property type="match status" value="1"/>
</dbReference>
<keyword evidence="8" id="KW-0663">Pyridoxal phosphate</keyword>
<comment type="subcellular location">
    <subcellularLocation>
        <location evidence="2">Endoplasmic reticulum membrane</location>
        <topology evidence="2">Single-pass membrane protein</topology>
    </subcellularLocation>
</comment>
<evidence type="ECO:0000256" key="5">
    <source>
        <dbReference type="ARBA" id="ARBA00008392"/>
    </source>
</evidence>
<dbReference type="GO" id="GO:0046512">
    <property type="term" value="P:sphingosine biosynthetic process"/>
    <property type="evidence" value="ECO:0007669"/>
    <property type="project" value="TreeGrafter"/>
</dbReference>
<dbReference type="Pfam" id="PF00155">
    <property type="entry name" value="Aminotran_1_2"/>
    <property type="match status" value="1"/>
</dbReference>
<comment type="catalytic activity">
    <reaction evidence="11">
        <text>L-serine + hexadecanoyl-CoA + H(+) = 3-oxosphinganine + CO2 + CoA</text>
        <dbReference type="Rhea" id="RHEA:14761"/>
        <dbReference type="ChEBI" id="CHEBI:15378"/>
        <dbReference type="ChEBI" id="CHEBI:16526"/>
        <dbReference type="ChEBI" id="CHEBI:33384"/>
        <dbReference type="ChEBI" id="CHEBI:57287"/>
        <dbReference type="ChEBI" id="CHEBI:57379"/>
        <dbReference type="ChEBI" id="CHEBI:58299"/>
        <dbReference type="EC" id="2.3.1.50"/>
    </reaction>
</comment>
<evidence type="ECO:0000256" key="11">
    <source>
        <dbReference type="ARBA" id="ARBA00048528"/>
    </source>
</evidence>
<dbReference type="Gene3D" id="3.90.1150.10">
    <property type="entry name" value="Aspartate Aminotransferase, domain 1"/>
    <property type="match status" value="1"/>
</dbReference>
<dbReference type="Pfam" id="PF05753">
    <property type="entry name" value="TRAP_beta"/>
    <property type="match status" value="1"/>
</dbReference>
<dbReference type="PANTHER" id="PTHR13693">
    <property type="entry name" value="CLASS II AMINOTRANSFERASE/8-AMINO-7-OXONONANOATE SYNTHASE"/>
    <property type="match status" value="1"/>
</dbReference>
<evidence type="ECO:0000256" key="6">
    <source>
        <dbReference type="ARBA" id="ARBA00013220"/>
    </source>
</evidence>
<dbReference type="InterPro" id="IPR015424">
    <property type="entry name" value="PyrdxlP-dep_Trfase"/>
</dbReference>
<reference evidence="15" key="1">
    <citation type="submission" date="2020-06" db="EMBL/GenBank/DDBJ databases">
        <authorList>
            <person name="Li T."/>
            <person name="Hu X."/>
            <person name="Zhang T."/>
            <person name="Song X."/>
            <person name="Zhang H."/>
            <person name="Dai N."/>
            <person name="Sheng W."/>
            <person name="Hou X."/>
            <person name="Wei L."/>
        </authorList>
    </citation>
    <scope>NUCLEOTIDE SEQUENCE</scope>
    <source>
        <strain evidence="15">3651</strain>
        <tissue evidence="15">Leaf</tissue>
    </source>
</reference>
<dbReference type="GO" id="GO:0004758">
    <property type="term" value="F:serine C-palmitoyltransferase activity"/>
    <property type="evidence" value="ECO:0007669"/>
    <property type="project" value="UniProtKB-EC"/>
</dbReference>
<dbReference type="InterPro" id="IPR015421">
    <property type="entry name" value="PyrdxlP-dep_Trfase_major"/>
</dbReference>
<dbReference type="GO" id="GO:0017059">
    <property type="term" value="C:serine palmitoyltransferase complex"/>
    <property type="evidence" value="ECO:0007669"/>
    <property type="project" value="TreeGrafter"/>
</dbReference>
<evidence type="ECO:0000256" key="10">
    <source>
        <dbReference type="ARBA" id="ARBA00023315"/>
    </source>
</evidence>